<name>X1TKP9_9ZZZZ</name>
<gene>
    <name evidence="1" type="ORF">S12H4_45026</name>
</gene>
<dbReference type="AlphaFoldDB" id="X1TKP9"/>
<dbReference type="EMBL" id="BARW01027796">
    <property type="protein sequence ID" value="GAJ05903.1"/>
    <property type="molecule type" value="Genomic_DNA"/>
</dbReference>
<accession>X1TKP9</accession>
<protein>
    <submittedName>
        <fullName evidence="1">Uncharacterized protein</fullName>
    </submittedName>
</protein>
<feature type="non-terminal residue" evidence="1">
    <location>
        <position position="1"/>
    </location>
</feature>
<reference evidence="1" key="1">
    <citation type="journal article" date="2014" name="Front. Microbiol.">
        <title>High frequency of phylogenetically diverse reductive dehalogenase-homologous genes in deep subseafloor sedimentary metagenomes.</title>
        <authorList>
            <person name="Kawai M."/>
            <person name="Futagami T."/>
            <person name="Toyoda A."/>
            <person name="Takaki Y."/>
            <person name="Nishi S."/>
            <person name="Hori S."/>
            <person name="Arai W."/>
            <person name="Tsubouchi T."/>
            <person name="Morono Y."/>
            <person name="Uchiyama I."/>
            <person name="Ito T."/>
            <person name="Fujiyama A."/>
            <person name="Inagaki F."/>
            <person name="Takami H."/>
        </authorList>
    </citation>
    <scope>NUCLEOTIDE SEQUENCE</scope>
    <source>
        <strain evidence="1">Expedition CK06-06</strain>
    </source>
</reference>
<organism evidence="1">
    <name type="scientific">marine sediment metagenome</name>
    <dbReference type="NCBI Taxonomy" id="412755"/>
    <lineage>
        <taxon>unclassified sequences</taxon>
        <taxon>metagenomes</taxon>
        <taxon>ecological metagenomes</taxon>
    </lineage>
</organism>
<sequence>PLLFLALRETRSAAAPVARLERMVGGGSPSLAFLDEVVEDPEQRPYVWDLPDDCI</sequence>
<proteinExistence type="predicted"/>
<comment type="caution">
    <text evidence="1">The sequence shown here is derived from an EMBL/GenBank/DDBJ whole genome shotgun (WGS) entry which is preliminary data.</text>
</comment>
<evidence type="ECO:0000313" key="1">
    <source>
        <dbReference type="EMBL" id="GAJ05903.1"/>
    </source>
</evidence>